<proteinExistence type="predicted"/>
<evidence type="ECO:0000313" key="4">
    <source>
        <dbReference type="EMBL" id="VDN37450.1"/>
    </source>
</evidence>
<dbReference type="GO" id="GO:0000445">
    <property type="term" value="C:THO complex part of transcription export complex"/>
    <property type="evidence" value="ECO:0007669"/>
    <property type="project" value="TreeGrafter"/>
</dbReference>
<evidence type="ECO:0000313" key="6">
    <source>
        <dbReference type="WBParaSite" id="GPUH_0002110501-mRNA-1"/>
    </source>
</evidence>
<evidence type="ECO:0000256" key="2">
    <source>
        <dbReference type="SAM" id="Coils"/>
    </source>
</evidence>
<sequence length="196" mass="23338">MREADGGKMKLDSSRKLILFRSTFDEVFRDLENDLKTQLPDLATDADDFFRVFTIFWVLSMYDIYVPKATYERELQRVRKSLASLTENADMSKTRKAKEEEQLRVVEKKLSDELRKQSDHVERILSILRHDKELLFADCSPKLRGTQMARFLQHCILPRAVFTDMDAEYCAHFILLLHQQRTGFFQTVFFFDKRFY</sequence>
<dbReference type="GO" id="GO:0006397">
    <property type="term" value="P:mRNA processing"/>
    <property type="evidence" value="ECO:0007669"/>
    <property type="project" value="InterPro"/>
</dbReference>
<dbReference type="EMBL" id="UYRT01091789">
    <property type="protein sequence ID" value="VDN37450.1"/>
    <property type="molecule type" value="Genomic_DNA"/>
</dbReference>
<evidence type="ECO:0000256" key="1">
    <source>
        <dbReference type="ARBA" id="ARBA00047033"/>
    </source>
</evidence>
<feature type="domain" description="THO complex subunitTHOC2 C-terminal" evidence="3">
    <location>
        <begin position="52"/>
        <end position="195"/>
    </location>
</feature>
<dbReference type="GO" id="GO:0006406">
    <property type="term" value="P:mRNA export from nucleus"/>
    <property type="evidence" value="ECO:0007669"/>
    <property type="project" value="InterPro"/>
</dbReference>
<feature type="coiled-coil region" evidence="2">
    <location>
        <begin position="68"/>
        <end position="116"/>
    </location>
</feature>
<keyword evidence="2" id="KW-0175">Coiled coil</keyword>
<evidence type="ECO:0000313" key="5">
    <source>
        <dbReference type="Proteomes" id="UP000271098"/>
    </source>
</evidence>
<gene>
    <name evidence="4" type="ORF">GPUH_LOCUS21079</name>
</gene>
<reference evidence="4 5" key="2">
    <citation type="submission" date="2018-11" db="EMBL/GenBank/DDBJ databases">
        <authorList>
            <consortium name="Pathogen Informatics"/>
        </authorList>
    </citation>
    <scope>NUCLEOTIDE SEQUENCE [LARGE SCALE GENOMIC DNA]</scope>
</reference>
<dbReference type="InterPro" id="IPR021418">
    <property type="entry name" value="THO_THOC2_C"/>
</dbReference>
<accession>A0A183EJD9</accession>
<dbReference type="Proteomes" id="UP000271098">
    <property type="component" value="Unassembled WGS sequence"/>
</dbReference>
<protein>
    <submittedName>
        <fullName evidence="6">Tho2 domain-containing protein</fullName>
    </submittedName>
</protein>
<comment type="subunit">
    <text evidence="1">Component of the THO subcomplex, which is composed of THOC1, THOC2, THOC3, THOC5, THOC6 and THOC7. The THO subcomplex interacts with DDX39B to form the THO-DDX39B complex which multimerizes into a 28-subunit tetrameric assembly. Component of the transcription/export (TREX) complex at least composed of ALYREF/THOC4, DDX39B, SARNP/CIP29, CHTOP and the THO subcomplex; in the complex interacts with THOC1, THOC3, THOC5, THOC7 and DDX39B. TREX seems to have a dynamic structure involving ATP-dependent remodeling. Interacts with POLDIP3 and ZC3H11A.</text>
</comment>
<dbReference type="WBParaSite" id="GPUH_0002110501-mRNA-1">
    <property type="protein sequence ID" value="GPUH_0002110501-mRNA-1"/>
    <property type="gene ID" value="GPUH_0002110501"/>
</dbReference>
<name>A0A183EJD9_9BILA</name>
<dbReference type="GO" id="GO:0003729">
    <property type="term" value="F:mRNA binding"/>
    <property type="evidence" value="ECO:0007669"/>
    <property type="project" value="TreeGrafter"/>
</dbReference>
<dbReference type="OrthoDB" id="29024at2759"/>
<evidence type="ECO:0000259" key="3">
    <source>
        <dbReference type="Pfam" id="PF11262"/>
    </source>
</evidence>
<dbReference type="PANTHER" id="PTHR21597:SF0">
    <property type="entry name" value="THO COMPLEX SUBUNIT 2"/>
    <property type="match status" value="1"/>
</dbReference>
<organism evidence="6">
    <name type="scientific">Gongylonema pulchrum</name>
    <dbReference type="NCBI Taxonomy" id="637853"/>
    <lineage>
        <taxon>Eukaryota</taxon>
        <taxon>Metazoa</taxon>
        <taxon>Ecdysozoa</taxon>
        <taxon>Nematoda</taxon>
        <taxon>Chromadorea</taxon>
        <taxon>Rhabditida</taxon>
        <taxon>Spirurina</taxon>
        <taxon>Spiruromorpha</taxon>
        <taxon>Spiruroidea</taxon>
        <taxon>Gongylonematidae</taxon>
        <taxon>Gongylonema</taxon>
    </lineage>
</organism>
<dbReference type="InterPro" id="IPR040007">
    <property type="entry name" value="Tho2"/>
</dbReference>
<dbReference type="AlphaFoldDB" id="A0A183EJD9"/>
<dbReference type="Pfam" id="PF11262">
    <property type="entry name" value="Tho2"/>
    <property type="match status" value="1"/>
</dbReference>
<keyword evidence="5" id="KW-1185">Reference proteome</keyword>
<reference evidence="6" key="1">
    <citation type="submission" date="2016-06" db="UniProtKB">
        <authorList>
            <consortium name="WormBaseParasite"/>
        </authorList>
    </citation>
    <scope>IDENTIFICATION</scope>
</reference>
<dbReference type="PANTHER" id="PTHR21597">
    <property type="entry name" value="THO2 PROTEIN"/>
    <property type="match status" value="1"/>
</dbReference>